<dbReference type="Gene3D" id="1.10.287.950">
    <property type="entry name" value="Methyl-accepting chemotaxis protein"/>
    <property type="match status" value="1"/>
</dbReference>
<organism evidence="2 3">
    <name type="scientific">Streptomyces venezuelae</name>
    <dbReference type="NCBI Taxonomy" id="54571"/>
    <lineage>
        <taxon>Bacteria</taxon>
        <taxon>Bacillati</taxon>
        <taxon>Actinomycetota</taxon>
        <taxon>Actinomycetes</taxon>
        <taxon>Kitasatosporales</taxon>
        <taxon>Streptomycetaceae</taxon>
        <taxon>Streptomyces</taxon>
    </lineage>
</organism>
<feature type="region of interest" description="Disordered" evidence="1">
    <location>
        <begin position="14"/>
        <end position="45"/>
    </location>
</feature>
<feature type="compositionally biased region" description="Basic and acidic residues" evidence="1">
    <location>
        <begin position="101"/>
        <end position="151"/>
    </location>
</feature>
<evidence type="ECO:0000256" key="1">
    <source>
        <dbReference type="SAM" id="MobiDB-lite"/>
    </source>
</evidence>
<reference evidence="2 3" key="1">
    <citation type="submission" date="2018-05" db="EMBL/GenBank/DDBJ databases">
        <title>Streptomyces venezuelae.</title>
        <authorList>
            <person name="Kim W."/>
            <person name="Lee N."/>
            <person name="Cho B.-K."/>
        </authorList>
    </citation>
    <scope>NUCLEOTIDE SEQUENCE [LARGE SCALE GENOMIC DNA]</scope>
    <source>
        <strain evidence="2 3">ATCC 14585</strain>
    </source>
</reference>
<dbReference type="RefSeq" id="WP_150184967.1">
    <property type="nucleotide sequence ID" value="NZ_CP029191.1"/>
</dbReference>
<protein>
    <recommendedName>
        <fullName evidence="4">Phage tail protein</fullName>
    </recommendedName>
</protein>
<dbReference type="EMBL" id="CP029191">
    <property type="protein sequence ID" value="QES42520.1"/>
    <property type="molecule type" value="Genomic_DNA"/>
</dbReference>
<feature type="compositionally biased region" description="Polar residues" evidence="1">
    <location>
        <begin position="34"/>
        <end position="44"/>
    </location>
</feature>
<evidence type="ECO:0000313" key="3">
    <source>
        <dbReference type="Proteomes" id="UP000324015"/>
    </source>
</evidence>
<evidence type="ECO:0000313" key="2">
    <source>
        <dbReference type="EMBL" id="QES42520.1"/>
    </source>
</evidence>
<dbReference type="AlphaFoldDB" id="A0A5P2CJN4"/>
<feature type="region of interest" description="Disordered" evidence="1">
    <location>
        <begin position="94"/>
        <end position="157"/>
    </location>
</feature>
<gene>
    <name evidence="2" type="ORF">DEJ49_17425</name>
</gene>
<evidence type="ECO:0008006" key="4">
    <source>
        <dbReference type="Google" id="ProtNLM"/>
    </source>
</evidence>
<name>A0A5P2CJN4_STRVZ</name>
<dbReference type="Proteomes" id="UP000324015">
    <property type="component" value="Chromosome"/>
</dbReference>
<proteinExistence type="predicted"/>
<accession>A0A5P2CJN4</accession>
<sequence length="370" mass="37695">MALNKSISTAATQLGRMRSAASQAAAQVGKLGKSTGSAAGSVNQLGKPASSVASAVGKLGKSTGSAATAVGKLRTSANNSSSAVKQLHSGLKTADGSLGKAKKESDKFKSSLDKLRGSADKAKNALRDVKRQADAVDKSVGKAGKNADKGGKSMGNLGKGLKGASTAQKGLNLAMASSPFGLIMTLAAPLIAQFVNMDKVTAALKRGMDAAWKGIKSGTRVAVDFIKPLVKGLGNLILTPIKGLATALNGVFGVLAGIKISIPGWVPKWGGKSFGFPRLHVPVPHLAQGGIVQARNGGTLALVGEAGESEAVIPLSRLERMISNGGGNAVALRRLAEAMERLADRPVHVDVDSQTIARAVFAGQRALARR</sequence>